<gene>
    <name evidence="2" type="ORF">GCM10007857_63580</name>
</gene>
<comment type="caution">
    <text evidence="2">The sequence shown here is derived from an EMBL/GenBank/DDBJ whole genome shotgun (WGS) entry which is preliminary data.</text>
</comment>
<sequence length="149" mass="15743">MFLITATSEETTIANDGVAQLNLPRPQSPAATCRNPDTRRAAIGCGAIAKPHVVLDLHFKLELLGCGGWGQPKEVTFGMKKLLLISAGALALAAAVPTFVYVARHAARYFDTNTLATKPPSPCAGDPDCVDLTPDPAGICTQYPEACRH</sequence>
<reference evidence="3" key="1">
    <citation type="journal article" date="2019" name="Int. J. Syst. Evol. Microbiol.">
        <title>The Global Catalogue of Microorganisms (GCM) 10K type strain sequencing project: providing services to taxonomists for standard genome sequencing and annotation.</title>
        <authorList>
            <consortium name="The Broad Institute Genomics Platform"/>
            <consortium name="The Broad Institute Genome Sequencing Center for Infectious Disease"/>
            <person name="Wu L."/>
            <person name="Ma J."/>
        </authorList>
    </citation>
    <scope>NUCLEOTIDE SEQUENCE [LARGE SCALE GENOMIC DNA]</scope>
    <source>
        <strain evidence="3">NBRC 102520</strain>
    </source>
</reference>
<keyword evidence="1" id="KW-1133">Transmembrane helix</keyword>
<keyword evidence="3" id="KW-1185">Reference proteome</keyword>
<protein>
    <recommendedName>
        <fullName evidence="4">Kazal-like domain-containing protein</fullName>
    </recommendedName>
</protein>
<feature type="transmembrane region" description="Helical" evidence="1">
    <location>
        <begin position="82"/>
        <end position="103"/>
    </location>
</feature>
<evidence type="ECO:0008006" key="4">
    <source>
        <dbReference type="Google" id="ProtNLM"/>
    </source>
</evidence>
<proteinExistence type="predicted"/>
<keyword evidence="1" id="KW-0812">Transmembrane</keyword>
<keyword evidence="1" id="KW-0472">Membrane</keyword>
<evidence type="ECO:0000313" key="3">
    <source>
        <dbReference type="Proteomes" id="UP001156905"/>
    </source>
</evidence>
<organism evidence="2 3">
    <name type="scientific">Bradyrhizobium iriomotense</name>
    <dbReference type="NCBI Taxonomy" id="441950"/>
    <lineage>
        <taxon>Bacteria</taxon>
        <taxon>Pseudomonadati</taxon>
        <taxon>Pseudomonadota</taxon>
        <taxon>Alphaproteobacteria</taxon>
        <taxon>Hyphomicrobiales</taxon>
        <taxon>Nitrobacteraceae</taxon>
        <taxon>Bradyrhizobium</taxon>
    </lineage>
</organism>
<dbReference type="EMBL" id="BSOW01000027">
    <property type="protein sequence ID" value="GLR89644.1"/>
    <property type="molecule type" value="Genomic_DNA"/>
</dbReference>
<evidence type="ECO:0000256" key="1">
    <source>
        <dbReference type="SAM" id="Phobius"/>
    </source>
</evidence>
<dbReference type="Proteomes" id="UP001156905">
    <property type="component" value="Unassembled WGS sequence"/>
</dbReference>
<accession>A0ABQ6B8B6</accession>
<evidence type="ECO:0000313" key="2">
    <source>
        <dbReference type="EMBL" id="GLR89644.1"/>
    </source>
</evidence>
<name>A0ABQ6B8B6_9BRAD</name>